<dbReference type="AlphaFoldDB" id="C7RPH8"/>
<comment type="similarity">
    <text evidence="12">Belongs to the ABC transporter superfamily. Cyclolysin exporter (TC 3.A.1.109.2) family.</text>
</comment>
<dbReference type="InterPro" id="IPR005074">
    <property type="entry name" value="Peptidase_C39"/>
</dbReference>
<feature type="region of interest" description="Disordered" evidence="14">
    <location>
        <begin position="1"/>
        <end position="24"/>
    </location>
</feature>
<dbReference type="NCBIfam" id="TIGR03375">
    <property type="entry name" value="type_I_sec_LssB"/>
    <property type="match status" value="1"/>
</dbReference>
<feature type="transmembrane region" description="Helical" evidence="15">
    <location>
        <begin position="434"/>
        <end position="459"/>
    </location>
</feature>
<evidence type="ECO:0000256" key="7">
    <source>
        <dbReference type="ARBA" id="ARBA00022801"/>
    </source>
</evidence>
<evidence type="ECO:0000256" key="2">
    <source>
        <dbReference type="ARBA" id="ARBA00022448"/>
    </source>
</evidence>
<dbReference type="PROSITE" id="PS50929">
    <property type="entry name" value="ABC_TM1F"/>
    <property type="match status" value="1"/>
</dbReference>
<dbReference type="PANTHER" id="PTHR43394:SF1">
    <property type="entry name" value="ATP-BINDING CASSETTE SUB-FAMILY B MEMBER 10, MITOCHONDRIAL"/>
    <property type="match status" value="1"/>
</dbReference>
<feature type="transmembrane region" description="Helical" evidence="15">
    <location>
        <begin position="219"/>
        <end position="236"/>
    </location>
</feature>
<keyword evidence="9 15" id="KW-1133">Transmembrane helix</keyword>
<keyword evidence="8" id="KW-0067">ATP-binding</keyword>
<protein>
    <recommendedName>
        <fullName evidence="13">Cyclolysin secretion/processing ATP-binding protein CyaB</fullName>
    </recommendedName>
</protein>
<dbReference type="InterPro" id="IPR036640">
    <property type="entry name" value="ABC1_TM_sf"/>
</dbReference>
<dbReference type="InterPro" id="IPR039421">
    <property type="entry name" value="Type_1_exporter"/>
</dbReference>
<evidence type="ECO:0000313" key="19">
    <source>
        <dbReference type="EMBL" id="ACV37475.1"/>
    </source>
</evidence>
<evidence type="ECO:0000256" key="12">
    <source>
        <dbReference type="ARBA" id="ARBA00061173"/>
    </source>
</evidence>
<dbReference type="OrthoDB" id="8554730at2"/>
<dbReference type="GO" id="GO:0008233">
    <property type="term" value="F:peptidase activity"/>
    <property type="evidence" value="ECO:0007669"/>
    <property type="project" value="InterPro"/>
</dbReference>
<dbReference type="Gene3D" id="1.20.1560.10">
    <property type="entry name" value="ABC transporter type 1, transmembrane domain"/>
    <property type="match status" value="1"/>
</dbReference>
<reference evidence="19" key="2">
    <citation type="submission" date="2009-09" db="EMBL/GenBank/DDBJ databases">
        <title>Complete sequence of chromosome of Candidatus Accumulibacter phosphatis clade IIA str. UW-1.</title>
        <authorList>
            <consortium name="US DOE Joint Genome Institute"/>
            <person name="Martin H.G."/>
            <person name="Ivanova N."/>
            <person name="Kunin V."/>
            <person name="Warnecke F."/>
            <person name="Barry K."/>
            <person name="He S."/>
            <person name="Salamov A."/>
            <person name="Szeto E."/>
            <person name="Dalin E."/>
            <person name="Pangilinan J.L."/>
            <person name="Lapidus A."/>
            <person name="Lowry S."/>
            <person name="Kyrpides N.C."/>
            <person name="McMahon K.D."/>
            <person name="Hugenholtz P."/>
        </authorList>
    </citation>
    <scope>NUCLEOTIDE SEQUENCE [LARGE SCALE GENOMIC DNA]</scope>
    <source>
        <strain evidence="19">UW-1</strain>
    </source>
</reference>
<comment type="function">
    <text evidence="11">Involved in the export of calmodulin-sensitive adenylate cyclase-hemolysin (cyclolysin).</text>
</comment>
<dbReference type="Pfam" id="PF00664">
    <property type="entry name" value="ABC_membrane"/>
    <property type="match status" value="1"/>
</dbReference>
<evidence type="ECO:0000256" key="10">
    <source>
        <dbReference type="ARBA" id="ARBA00023136"/>
    </source>
</evidence>
<keyword evidence="6" id="KW-0547">Nucleotide-binding</keyword>
<dbReference type="eggNOG" id="COG2274">
    <property type="taxonomic scope" value="Bacteria"/>
</dbReference>
<dbReference type="CDD" id="cd02421">
    <property type="entry name" value="Peptidase_C39_likeD"/>
    <property type="match status" value="1"/>
</dbReference>
<dbReference type="EMBL" id="CP001715">
    <property type="protein sequence ID" value="ACV37475.1"/>
    <property type="molecule type" value="Genomic_DNA"/>
</dbReference>
<keyword evidence="7" id="KW-0378">Hydrolase</keyword>
<accession>C7RPH8</accession>
<keyword evidence="5" id="KW-0204">Cytolysis</keyword>
<evidence type="ECO:0000256" key="14">
    <source>
        <dbReference type="SAM" id="MobiDB-lite"/>
    </source>
</evidence>
<dbReference type="GO" id="GO:0031640">
    <property type="term" value="P:killing of cells of another organism"/>
    <property type="evidence" value="ECO:0007669"/>
    <property type="project" value="UniProtKB-KW"/>
</dbReference>
<dbReference type="GO" id="GO:0015421">
    <property type="term" value="F:ABC-type oligopeptide transporter activity"/>
    <property type="evidence" value="ECO:0007669"/>
    <property type="project" value="TreeGrafter"/>
</dbReference>
<evidence type="ECO:0000256" key="3">
    <source>
        <dbReference type="ARBA" id="ARBA00022475"/>
    </source>
</evidence>
<evidence type="ECO:0000256" key="4">
    <source>
        <dbReference type="ARBA" id="ARBA00022692"/>
    </source>
</evidence>
<dbReference type="CDD" id="cd03245">
    <property type="entry name" value="ABCC_bacteriocin_exporters"/>
    <property type="match status" value="1"/>
</dbReference>
<dbReference type="SUPFAM" id="SSF90123">
    <property type="entry name" value="ABC transporter transmembrane region"/>
    <property type="match status" value="1"/>
</dbReference>
<feature type="transmembrane region" description="Helical" evidence="15">
    <location>
        <begin position="407"/>
        <end position="428"/>
    </location>
</feature>
<organism evidence="19">
    <name type="scientific">Accumulibacter regalis</name>
    <dbReference type="NCBI Taxonomy" id="522306"/>
    <lineage>
        <taxon>Bacteria</taxon>
        <taxon>Pseudomonadati</taxon>
        <taxon>Pseudomonadota</taxon>
        <taxon>Betaproteobacteria</taxon>
        <taxon>Candidatus Accumulibacter</taxon>
    </lineage>
</organism>
<dbReference type="GO" id="GO:0005524">
    <property type="term" value="F:ATP binding"/>
    <property type="evidence" value="ECO:0007669"/>
    <property type="project" value="UniProtKB-KW"/>
</dbReference>
<evidence type="ECO:0000256" key="15">
    <source>
        <dbReference type="SAM" id="Phobius"/>
    </source>
</evidence>
<dbReference type="FunFam" id="3.40.50.300:FF:000299">
    <property type="entry name" value="ABC transporter ATP-binding protein/permease"/>
    <property type="match status" value="1"/>
</dbReference>
<dbReference type="InterPro" id="IPR017750">
    <property type="entry name" value="ATPase_T1SS"/>
</dbReference>
<evidence type="ECO:0000259" key="17">
    <source>
        <dbReference type="PROSITE" id="PS50929"/>
    </source>
</evidence>
<dbReference type="InterPro" id="IPR027417">
    <property type="entry name" value="P-loop_NTPase"/>
</dbReference>
<dbReference type="GO" id="GO:0016887">
    <property type="term" value="F:ATP hydrolysis activity"/>
    <property type="evidence" value="ECO:0007669"/>
    <property type="project" value="InterPro"/>
</dbReference>
<dbReference type="Gene3D" id="3.40.50.300">
    <property type="entry name" value="P-loop containing nucleotide triphosphate hydrolases"/>
    <property type="match status" value="1"/>
</dbReference>
<evidence type="ECO:0000256" key="11">
    <source>
        <dbReference type="ARBA" id="ARBA00055355"/>
    </source>
</evidence>
<keyword evidence="3" id="KW-1003">Cell membrane</keyword>
<dbReference type="Gene3D" id="3.90.70.10">
    <property type="entry name" value="Cysteine proteinases"/>
    <property type="match status" value="1"/>
</dbReference>
<dbReference type="InterPro" id="IPR011527">
    <property type="entry name" value="ABC1_TM_dom"/>
</dbReference>
<keyword evidence="4 15" id="KW-0812">Transmembrane</keyword>
<dbReference type="Pfam" id="PF00005">
    <property type="entry name" value="ABC_tran"/>
    <property type="match status" value="1"/>
</dbReference>
<keyword evidence="5" id="KW-0354">Hemolysis</keyword>
<dbReference type="SUPFAM" id="SSF52540">
    <property type="entry name" value="P-loop containing nucleoside triphosphate hydrolases"/>
    <property type="match status" value="1"/>
</dbReference>
<gene>
    <name evidence="19" type="ordered locus">CAP2UW1_4234</name>
</gene>
<dbReference type="InterPro" id="IPR003593">
    <property type="entry name" value="AAA+_ATPase"/>
</dbReference>
<feature type="transmembrane region" description="Helical" evidence="15">
    <location>
        <begin position="185"/>
        <end position="207"/>
    </location>
</feature>
<comment type="subcellular location">
    <subcellularLocation>
        <location evidence="1">Cell membrane</location>
        <topology evidence="1">Multi-pass membrane protein</topology>
    </subcellularLocation>
</comment>
<dbReference type="STRING" id="522306.CAP2UW1_4234"/>
<dbReference type="GO" id="GO:0006508">
    <property type="term" value="P:proteolysis"/>
    <property type="evidence" value="ECO:0007669"/>
    <property type="project" value="InterPro"/>
</dbReference>
<feature type="domain" description="ABC transporter" evidence="16">
    <location>
        <begin position="497"/>
        <end position="732"/>
    </location>
</feature>
<keyword evidence="10 15" id="KW-0472">Membrane</keyword>
<evidence type="ECO:0000259" key="16">
    <source>
        <dbReference type="PROSITE" id="PS50893"/>
    </source>
</evidence>
<dbReference type="HOGENOM" id="CLU_000604_95_6_4"/>
<keyword evidence="2" id="KW-0813">Transport</keyword>
<evidence type="ECO:0000256" key="5">
    <source>
        <dbReference type="ARBA" id="ARBA00022735"/>
    </source>
</evidence>
<feature type="transmembrane region" description="Helical" evidence="15">
    <location>
        <begin position="321"/>
        <end position="338"/>
    </location>
</feature>
<evidence type="ECO:0000256" key="1">
    <source>
        <dbReference type="ARBA" id="ARBA00004651"/>
    </source>
</evidence>
<dbReference type="KEGG" id="app:CAP2UW1_4234"/>
<evidence type="ECO:0000256" key="13">
    <source>
        <dbReference type="ARBA" id="ARBA00072252"/>
    </source>
</evidence>
<dbReference type="SMART" id="SM00382">
    <property type="entry name" value="AAA"/>
    <property type="match status" value="1"/>
</dbReference>
<evidence type="ECO:0000256" key="9">
    <source>
        <dbReference type="ARBA" id="ARBA00022989"/>
    </source>
</evidence>
<reference evidence="19" key="1">
    <citation type="submission" date="2009-08" db="EMBL/GenBank/DDBJ databases">
        <authorList>
            <consortium name="US DOE Joint Genome Institute"/>
            <person name="Lucas S."/>
            <person name="Copeland A."/>
            <person name="Lapidus A."/>
            <person name="Glavina del Rio T."/>
            <person name="Dalin E."/>
            <person name="Tice H."/>
            <person name="Bruce D."/>
            <person name="Barry K."/>
            <person name="Pitluck S."/>
            <person name="Lowry S."/>
            <person name="Larimer F."/>
            <person name="Land M."/>
            <person name="Hauser L."/>
            <person name="Kyrpides N."/>
            <person name="Ivanova N."/>
            <person name="McMahon K.D."/>
            <person name="Hugenholtz P."/>
        </authorList>
    </citation>
    <scope>NUCLEOTIDE SEQUENCE</scope>
    <source>
        <strain evidence="19">UW-1</strain>
    </source>
</reference>
<feature type="transmembrane region" description="Helical" evidence="15">
    <location>
        <begin position="291"/>
        <end position="315"/>
    </location>
</feature>
<evidence type="ECO:0000259" key="18">
    <source>
        <dbReference type="PROSITE" id="PS50990"/>
    </source>
</evidence>
<dbReference type="CDD" id="cd18587">
    <property type="entry name" value="ABC_6TM_LapB_like"/>
    <property type="match status" value="1"/>
</dbReference>
<sequence>MTSTDTSPNPPTGTPQPGLGEGLREDLLHHDPLLACLVELTRLHGRPSTRAALSAGLPLAGGGLTPSLFARAAARAGLSSRIVRRQLADIDSVLLPVILLLKGDGACVLLGWDESGETARLLFPETGQGEVLLGRAALSERYLGIAVFARPRFSFDARTPEVGQVAERHWFWGALLEQAGLYRDVLGAALLVNIFALVMPLFVMNVYDRVVPNNATDTLWMLALGVLLVIGMDYMLRLLRGRFIDLASARIDVKLSALIMERVLGMRLEARPASVGSFAANLRSFESVRDFIASATVSALIDLPFALIFLLVIVWIAWPLVLIPLLGLVVGVIYAYLVQHRMHELAETTYRATAQRNAALIESLTALETIKTQNAEGVVQNKWERTTAFLARSGVQLRLLSSSASNGAAAVTQVVNVALVIAGVYLIQERLLTMGGLIAVTMLGGRAIAPLAQVVGLLMQYQNARLALSTLDKMMVQPVERPDATAFIHRPELSGEIEFRHVSFSYPEQGEAALTNVSLRIAPGERVIIIGRTGSGKTTLQKLMLGLYQPSQGVVRIDGIDLRQLDPADLRRNIGCVGQDATLFYGTLRENIAIGAPYADDAAIVTAAEVAGLTQFVNRHPKGFDMLIGERGESLSGGQRQEVAIARAVLLDPPILLLDEPTSAMDFSTEQGFKERLMRFAAHKTVIVVTHRTSLIDLATRLIVVDDGRIVADGPRDQVVEALQSGRVGRAAP</sequence>
<feature type="domain" description="Peptidase C39" evidence="18">
    <location>
        <begin position="24"/>
        <end position="149"/>
    </location>
</feature>
<dbReference type="PROSITE" id="PS50990">
    <property type="entry name" value="PEPTIDASE_C39"/>
    <property type="match status" value="1"/>
</dbReference>
<dbReference type="GO" id="GO:0005886">
    <property type="term" value="C:plasma membrane"/>
    <property type="evidence" value="ECO:0007669"/>
    <property type="project" value="UniProtKB-SubCell"/>
</dbReference>
<name>C7RPH8_ACCRE</name>
<evidence type="ECO:0000256" key="6">
    <source>
        <dbReference type="ARBA" id="ARBA00022741"/>
    </source>
</evidence>
<dbReference type="PANTHER" id="PTHR43394">
    <property type="entry name" value="ATP-DEPENDENT PERMEASE MDL1, MITOCHONDRIAL"/>
    <property type="match status" value="1"/>
</dbReference>
<evidence type="ECO:0000256" key="8">
    <source>
        <dbReference type="ARBA" id="ARBA00022840"/>
    </source>
</evidence>
<dbReference type="PROSITE" id="PS50893">
    <property type="entry name" value="ABC_TRANSPORTER_2"/>
    <property type="match status" value="1"/>
</dbReference>
<feature type="domain" description="ABC transmembrane type-1" evidence="17">
    <location>
        <begin position="185"/>
        <end position="463"/>
    </location>
</feature>
<dbReference type="InterPro" id="IPR003439">
    <property type="entry name" value="ABC_transporter-like_ATP-bd"/>
</dbReference>
<proteinExistence type="inferred from homology"/>